<dbReference type="CDD" id="cd05242">
    <property type="entry name" value="SDR_a8"/>
    <property type="match status" value="1"/>
</dbReference>
<gene>
    <name evidence="4" type="ordered locus">Shal_2602</name>
</gene>
<dbReference type="Gene3D" id="3.40.50.720">
    <property type="entry name" value="NAD(P)-binding Rossmann-like Domain"/>
    <property type="match status" value="1"/>
</dbReference>
<dbReference type="STRING" id="458817.Shal_2602"/>
<evidence type="ECO:0008006" key="6">
    <source>
        <dbReference type="Google" id="ProtNLM"/>
    </source>
</evidence>
<sequence length="301" mass="32797">MNILMTGASGFIGKQLVSALEPQHQLTILSRDPQRSAIILGAKHDYLSSLDELKDLDSFDAIINLAGEPIAEKLWSGQKKLDICQSRWNITEQLTKLIETSATPPHTFISASAVGYYGNQGQTPVDESYQVSNANLAEFTHQVCQRWEDGALKANGEQTRVCIIRIGLVLGSTGGALAKMLPAFRLGLGGPIANGEQGMSWIHQSDLVQLFAHLLNNPDCNGIYNGCAPTPVSNKVFTRTLGHTLNRPAFIPVPAFVLRVALGEMSCLLIEGQYVMPKRTLDSGFVFQYSELEGALKQLLT</sequence>
<dbReference type="EMBL" id="CP000931">
    <property type="protein sequence ID" value="ABZ77158.1"/>
    <property type="molecule type" value="Genomic_DNA"/>
</dbReference>
<dbReference type="Pfam" id="PF08338">
    <property type="entry name" value="DUF1731"/>
    <property type="match status" value="1"/>
</dbReference>
<dbReference type="RefSeq" id="WP_012277686.1">
    <property type="nucleotide sequence ID" value="NC_010334.1"/>
</dbReference>
<dbReference type="AlphaFoldDB" id="B0TKV6"/>
<evidence type="ECO:0000313" key="4">
    <source>
        <dbReference type="EMBL" id="ABZ77158.1"/>
    </source>
</evidence>
<dbReference type="eggNOG" id="COG1090">
    <property type="taxonomic scope" value="Bacteria"/>
</dbReference>
<evidence type="ECO:0000259" key="2">
    <source>
        <dbReference type="Pfam" id="PF01370"/>
    </source>
</evidence>
<dbReference type="SUPFAM" id="SSF51735">
    <property type="entry name" value="NAD(P)-binding Rossmann-fold domains"/>
    <property type="match status" value="1"/>
</dbReference>
<reference evidence="4" key="1">
    <citation type="submission" date="2008-01" db="EMBL/GenBank/DDBJ databases">
        <title>Complete sequence of Shewanella halifaxensis HAW-EB4.</title>
        <authorList>
            <consortium name="US DOE Joint Genome Institute"/>
            <person name="Copeland A."/>
            <person name="Lucas S."/>
            <person name="Lapidus A."/>
            <person name="Glavina del Rio T."/>
            <person name="Dalin E."/>
            <person name="Tice H."/>
            <person name="Bruce D."/>
            <person name="Goodwin L."/>
            <person name="Pitluck S."/>
            <person name="Sims D."/>
            <person name="Brettin T."/>
            <person name="Detter J.C."/>
            <person name="Han C."/>
            <person name="Kuske C.R."/>
            <person name="Schmutz J."/>
            <person name="Larimer F."/>
            <person name="Land M."/>
            <person name="Hauser L."/>
            <person name="Kyrpides N."/>
            <person name="Kim E."/>
            <person name="Zhao J.-S."/>
            <person name="Richardson P."/>
        </authorList>
    </citation>
    <scope>NUCLEOTIDE SEQUENCE [LARGE SCALE GENOMIC DNA]</scope>
    <source>
        <strain evidence="4">HAW-EB4</strain>
    </source>
</reference>
<keyword evidence="5" id="KW-1185">Reference proteome</keyword>
<dbReference type="Proteomes" id="UP000001317">
    <property type="component" value="Chromosome"/>
</dbReference>
<feature type="domain" description="DUF1731" evidence="3">
    <location>
        <begin position="253"/>
        <end position="299"/>
    </location>
</feature>
<dbReference type="KEGG" id="shl:Shal_2602"/>
<name>B0TKV6_SHEHH</name>
<dbReference type="OrthoDB" id="9801773at2"/>
<dbReference type="PANTHER" id="PTHR11092:SF0">
    <property type="entry name" value="EPIMERASE FAMILY PROTEIN SDR39U1"/>
    <property type="match status" value="1"/>
</dbReference>
<dbReference type="InterPro" id="IPR010099">
    <property type="entry name" value="SDR39U1"/>
</dbReference>
<accession>B0TKV6</accession>
<evidence type="ECO:0000256" key="1">
    <source>
        <dbReference type="ARBA" id="ARBA00009353"/>
    </source>
</evidence>
<proteinExistence type="inferred from homology"/>
<dbReference type="PANTHER" id="PTHR11092">
    <property type="entry name" value="SUGAR NUCLEOTIDE EPIMERASE RELATED"/>
    <property type="match status" value="1"/>
</dbReference>
<evidence type="ECO:0000313" key="5">
    <source>
        <dbReference type="Proteomes" id="UP000001317"/>
    </source>
</evidence>
<protein>
    <recommendedName>
        <fullName evidence="6">NAD-dependent epimerase/dehydratase</fullName>
    </recommendedName>
</protein>
<evidence type="ECO:0000259" key="3">
    <source>
        <dbReference type="Pfam" id="PF08338"/>
    </source>
</evidence>
<organism evidence="4 5">
    <name type="scientific">Shewanella halifaxensis (strain HAW-EB4)</name>
    <dbReference type="NCBI Taxonomy" id="458817"/>
    <lineage>
        <taxon>Bacteria</taxon>
        <taxon>Pseudomonadati</taxon>
        <taxon>Pseudomonadota</taxon>
        <taxon>Gammaproteobacteria</taxon>
        <taxon>Alteromonadales</taxon>
        <taxon>Shewanellaceae</taxon>
        <taxon>Shewanella</taxon>
    </lineage>
</organism>
<dbReference type="InterPro" id="IPR001509">
    <property type="entry name" value="Epimerase_deHydtase"/>
</dbReference>
<comment type="similarity">
    <text evidence="1">Belongs to the NAD(P)-dependent epimerase/dehydratase family. SDR39U1 subfamily.</text>
</comment>
<dbReference type="InterPro" id="IPR036291">
    <property type="entry name" value="NAD(P)-bd_dom_sf"/>
</dbReference>
<dbReference type="HOGENOM" id="CLU_047373_0_3_6"/>
<feature type="domain" description="NAD-dependent epimerase/dehydratase" evidence="2">
    <location>
        <begin position="3"/>
        <end position="225"/>
    </location>
</feature>
<dbReference type="Pfam" id="PF01370">
    <property type="entry name" value="Epimerase"/>
    <property type="match status" value="1"/>
</dbReference>
<dbReference type="NCBIfam" id="TIGR01777">
    <property type="entry name" value="yfcH"/>
    <property type="match status" value="1"/>
</dbReference>
<dbReference type="InterPro" id="IPR013549">
    <property type="entry name" value="DUF1731"/>
</dbReference>